<evidence type="ECO:0000256" key="1">
    <source>
        <dbReference type="ARBA" id="ARBA00022729"/>
    </source>
</evidence>
<feature type="signal peptide" evidence="2">
    <location>
        <begin position="1"/>
        <end position="18"/>
    </location>
</feature>
<organism evidence="4 5">
    <name type="scientific">Pseudomonas turukhanskensis</name>
    <dbReference type="NCBI Taxonomy" id="1806536"/>
    <lineage>
        <taxon>Bacteria</taxon>
        <taxon>Pseudomonadati</taxon>
        <taxon>Pseudomonadota</taxon>
        <taxon>Gammaproteobacteria</taxon>
        <taxon>Pseudomonadales</taxon>
        <taxon>Pseudomonadaceae</taxon>
        <taxon>Pseudomonas</taxon>
    </lineage>
</organism>
<dbReference type="InterPro" id="IPR054828">
    <property type="entry name" value="Vit_B12_bind_prot"/>
</dbReference>
<dbReference type="Pfam" id="PF01497">
    <property type="entry name" value="Peripla_BP_2"/>
    <property type="match status" value="1"/>
</dbReference>
<keyword evidence="5" id="KW-1185">Reference proteome</keyword>
<dbReference type="PROSITE" id="PS50983">
    <property type="entry name" value="FE_B12_PBP"/>
    <property type="match status" value="1"/>
</dbReference>
<reference evidence="4" key="1">
    <citation type="journal article" date="2014" name="Int. J. Syst. Evol. Microbiol.">
        <title>Complete genome sequence of Corynebacterium casei LMG S-19264T (=DSM 44701T), isolated from a smear-ripened cheese.</title>
        <authorList>
            <consortium name="US DOE Joint Genome Institute (JGI-PGF)"/>
            <person name="Walter F."/>
            <person name="Albersmeier A."/>
            <person name="Kalinowski J."/>
            <person name="Ruckert C."/>
        </authorList>
    </citation>
    <scope>NUCLEOTIDE SEQUENCE</scope>
    <source>
        <strain evidence="4">VKM B-2935</strain>
    </source>
</reference>
<accession>A0A9W6NH26</accession>
<gene>
    <name evidence="4" type="ORF">GCM10017655_35110</name>
</gene>
<proteinExistence type="predicted"/>
<comment type="caution">
    <text evidence="4">The sequence shown here is derived from an EMBL/GenBank/DDBJ whole genome shotgun (WGS) entry which is preliminary data.</text>
</comment>
<dbReference type="AlphaFoldDB" id="A0A9W6NH26"/>
<dbReference type="Gene3D" id="3.40.50.1980">
    <property type="entry name" value="Nitrogenase molybdenum iron protein domain"/>
    <property type="match status" value="2"/>
</dbReference>
<reference evidence="4" key="2">
    <citation type="submission" date="2023-01" db="EMBL/GenBank/DDBJ databases">
        <authorList>
            <person name="Sun Q."/>
            <person name="Evtushenko L."/>
        </authorList>
    </citation>
    <scope>NUCLEOTIDE SEQUENCE</scope>
    <source>
        <strain evidence="4">VKM B-2935</strain>
    </source>
</reference>
<keyword evidence="1 2" id="KW-0732">Signal</keyword>
<dbReference type="InterPro" id="IPR050902">
    <property type="entry name" value="ABC_Transporter_SBP"/>
</dbReference>
<dbReference type="SUPFAM" id="SSF53807">
    <property type="entry name" value="Helical backbone' metal receptor"/>
    <property type="match status" value="1"/>
</dbReference>
<dbReference type="RefSeq" id="WP_271196638.1">
    <property type="nucleotide sequence ID" value="NZ_BSFN01000011.1"/>
</dbReference>
<dbReference type="PANTHER" id="PTHR30535:SF34">
    <property type="entry name" value="MOLYBDATE-BINDING PROTEIN MOLA"/>
    <property type="match status" value="1"/>
</dbReference>
<dbReference type="PANTHER" id="PTHR30535">
    <property type="entry name" value="VITAMIN B12-BINDING PROTEIN"/>
    <property type="match status" value="1"/>
</dbReference>
<feature type="chain" id="PRO_5040890870" evidence="2">
    <location>
        <begin position="19"/>
        <end position="265"/>
    </location>
</feature>
<dbReference type="EMBL" id="BSFN01000011">
    <property type="protein sequence ID" value="GLK90447.1"/>
    <property type="molecule type" value="Genomic_DNA"/>
</dbReference>
<dbReference type="Proteomes" id="UP001143328">
    <property type="component" value="Unassembled WGS sequence"/>
</dbReference>
<feature type="domain" description="Fe/B12 periplasmic-binding" evidence="3">
    <location>
        <begin position="21"/>
        <end position="265"/>
    </location>
</feature>
<evidence type="ECO:0000313" key="5">
    <source>
        <dbReference type="Proteomes" id="UP001143328"/>
    </source>
</evidence>
<dbReference type="InterPro" id="IPR002491">
    <property type="entry name" value="ABC_transptr_periplasmic_BD"/>
</dbReference>
<dbReference type="GO" id="GO:0071281">
    <property type="term" value="P:cellular response to iron ion"/>
    <property type="evidence" value="ECO:0007669"/>
    <property type="project" value="TreeGrafter"/>
</dbReference>
<dbReference type="NCBIfam" id="NF038402">
    <property type="entry name" value="TroA_like"/>
    <property type="match status" value="1"/>
</dbReference>
<protein>
    <submittedName>
        <fullName evidence="4">Cobalamin-binding protein</fullName>
    </submittedName>
</protein>
<evidence type="ECO:0000259" key="3">
    <source>
        <dbReference type="PROSITE" id="PS50983"/>
    </source>
</evidence>
<sequence length="265" mass="28929">MRLLLACLLGLLAWPAAAQLRVVTLAPSLSEIMLELDAGDLLVGVLDGGERPQALAHLPSVGRYGQLEMEGLLALKPDLLLLWPDSISAAQRQQLIGFGIPLYEAEPHSLEQLAEQFAAIGVRVGRAEQGRMRAAEFGQRLAALKQRFHRSKPLPVFYQIWNSPLYTVGGGQIISDALGVCGARNVFADLSLPAPQVSIEAVLQRDPHVIVGGDQPQLDSWARWPQLKAVHRQQLLVLPDKGLERPSLQMLDATERLCAALAPMR</sequence>
<evidence type="ECO:0000256" key="2">
    <source>
        <dbReference type="SAM" id="SignalP"/>
    </source>
</evidence>
<name>A0A9W6NH26_9PSED</name>
<evidence type="ECO:0000313" key="4">
    <source>
        <dbReference type="EMBL" id="GLK90447.1"/>
    </source>
</evidence>